<evidence type="ECO:0000256" key="9">
    <source>
        <dbReference type="HAMAP-Rule" id="MF_00024"/>
    </source>
</evidence>
<feature type="transmembrane region" description="Helical" evidence="9">
    <location>
        <begin position="75"/>
        <end position="92"/>
    </location>
</feature>
<keyword evidence="5 9" id="KW-0169">Cobalamin biosynthesis</keyword>
<name>A0ABP2AUP1_SARVE</name>
<dbReference type="PANTHER" id="PTHR34308">
    <property type="entry name" value="COBALAMIN BIOSYNTHESIS PROTEIN CBIB"/>
    <property type="match status" value="1"/>
</dbReference>
<evidence type="ECO:0000256" key="8">
    <source>
        <dbReference type="ARBA" id="ARBA00023136"/>
    </source>
</evidence>
<keyword evidence="6 9" id="KW-0812">Transmembrane</keyword>
<evidence type="ECO:0000256" key="1">
    <source>
        <dbReference type="ARBA" id="ARBA00004651"/>
    </source>
</evidence>
<feature type="transmembrane region" description="Helical" evidence="9">
    <location>
        <begin position="200"/>
        <end position="220"/>
    </location>
</feature>
<dbReference type="HAMAP" id="MF_00024">
    <property type="entry name" value="CobD_CbiB"/>
    <property type="match status" value="1"/>
</dbReference>
<proteinExistence type="inferred from homology"/>
<dbReference type="NCBIfam" id="TIGR00380">
    <property type="entry name" value="cobal_cbiB"/>
    <property type="match status" value="1"/>
</dbReference>
<evidence type="ECO:0000256" key="7">
    <source>
        <dbReference type="ARBA" id="ARBA00022989"/>
    </source>
</evidence>
<comment type="subcellular location">
    <subcellularLocation>
        <location evidence="1 9">Cell membrane</location>
        <topology evidence="1 9">Multi-pass membrane protein</topology>
    </subcellularLocation>
</comment>
<evidence type="ECO:0000313" key="10">
    <source>
        <dbReference type="EMBL" id="CUO18155.1"/>
    </source>
</evidence>
<gene>
    <name evidence="9" type="primary">cobD</name>
    <name evidence="10" type="ORF">ERS852473_02134</name>
</gene>
<evidence type="ECO:0000256" key="5">
    <source>
        <dbReference type="ARBA" id="ARBA00022573"/>
    </source>
</evidence>
<dbReference type="InterPro" id="IPR004485">
    <property type="entry name" value="Cobalamin_biosynth_CobD/CbiB"/>
</dbReference>
<dbReference type="Proteomes" id="UP000095488">
    <property type="component" value="Unassembled WGS sequence"/>
</dbReference>
<evidence type="ECO:0000313" key="11">
    <source>
        <dbReference type="Proteomes" id="UP000095488"/>
    </source>
</evidence>
<dbReference type="RefSeq" id="WP_055260125.1">
    <property type="nucleotide sequence ID" value="NZ_BCMV01000009.1"/>
</dbReference>
<organism evidence="10 11">
    <name type="scientific">Sarcina ventriculi</name>
    <name type="common">Clostridium ventriculi</name>
    <dbReference type="NCBI Taxonomy" id="1267"/>
    <lineage>
        <taxon>Bacteria</taxon>
        <taxon>Bacillati</taxon>
        <taxon>Bacillota</taxon>
        <taxon>Clostridia</taxon>
        <taxon>Eubacteriales</taxon>
        <taxon>Clostridiaceae</taxon>
        <taxon>Sarcina</taxon>
    </lineage>
</organism>
<sequence>MLEIIFGVIADFIVGEPENPVHPVRIIGFIARKVEKRSRKLLKNHLKIAGGITWCIVILITWAIGYFLIYGTYFMNYYLGFLIAGVFIYFCISAKGLKVEGFKVLEYLRNGDIEGARKRLSYIVGRDTENLDEEAILRAVIETIAENMSDGVIAPLIYIGIGGPVFGLIYKAVNTMDSMFGYKNDKYKDFGYFPAKLDDLFNFIPARITGLLIVLASRILKLDWRESYRIYKRDRLNHSSPNSAHPEAAMAGALGIQLGGTNYYFGKKVIKPTIGDDLGRIKVNHFDTCVKILYLTTVLGAVLSLIIKLLMCLFL</sequence>
<comment type="caution">
    <text evidence="10">The sequence shown here is derived from an EMBL/GenBank/DDBJ whole genome shotgun (WGS) entry which is preliminary data.</text>
</comment>
<dbReference type="PANTHER" id="PTHR34308:SF1">
    <property type="entry name" value="COBALAMIN BIOSYNTHESIS PROTEIN CBIB"/>
    <property type="match status" value="1"/>
</dbReference>
<evidence type="ECO:0000256" key="4">
    <source>
        <dbReference type="ARBA" id="ARBA00022475"/>
    </source>
</evidence>
<comment type="function">
    <text evidence="9">Converts cobyric acid to cobinamide by the addition of aminopropanol on the F carboxylic group.</text>
</comment>
<keyword evidence="4 9" id="KW-1003">Cell membrane</keyword>
<evidence type="ECO:0000256" key="2">
    <source>
        <dbReference type="ARBA" id="ARBA00004953"/>
    </source>
</evidence>
<evidence type="ECO:0000256" key="3">
    <source>
        <dbReference type="ARBA" id="ARBA00006263"/>
    </source>
</evidence>
<comment type="pathway">
    <text evidence="2 9">Cofactor biosynthesis; adenosylcobalamin biosynthesis.</text>
</comment>
<keyword evidence="11" id="KW-1185">Reference proteome</keyword>
<reference evidence="10 11" key="1">
    <citation type="submission" date="2015-09" db="EMBL/GenBank/DDBJ databases">
        <authorList>
            <consortium name="Pathogen Informatics"/>
            <person name="Wu L."/>
            <person name="Ma J."/>
        </authorList>
    </citation>
    <scope>NUCLEOTIDE SEQUENCE [LARGE SCALE GENOMIC DNA]</scope>
    <source>
        <strain evidence="10 11">2789STDY5834858</strain>
    </source>
</reference>
<dbReference type="EMBL" id="CYZR01000008">
    <property type="protein sequence ID" value="CUO18155.1"/>
    <property type="molecule type" value="Genomic_DNA"/>
</dbReference>
<keyword evidence="7 9" id="KW-1133">Transmembrane helix</keyword>
<dbReference type="Pfam" id="PF03186">
    <property type="entry name" value="CobD_Cbib"/>
    <property type="match status" value="1"/>
</dbReference>
<feature type="transmembrane region" description="Helical" evidence="9">
    <location>
        <begin position="152"/>
        <end position="173"/>
    </location>
</feature>
<comment type="similarity">
    <text evidence="3 9">Belongs to the CobD/CbiB family.</text>
</comment>
<feature type="transmembrane region" description="Helical" evidence="9">
    <location>
        <begin position="46"/>
        <end position="69"/>
    </location>
</feature>
<protein>
    <recommendedName>
        <fullName evidence="9">Cobalamin biosynthesis protein CobD</fullName>
    </recommendedName>
</protein>
<evidence type="ECO:0000256" key="6">
    <source>
        <dbReference type="ARBA" id="ARBA00022692"/>
    </source>
</evidence>
<keyword evidence="8 9" id="KW-0472">Membrane</keyword>
<feature type="transmembrane region" description="Helical" evidence="9">
    <location>
        <begin position="292"/>
        <end position="311"/>
    </location>
</feature>
<accession>A0ABP2AUP1</accession>